<proteinExistence type="predicted"/>
<organism evidence="1 2">
    <name type="scientific">Armillaria borealis</name>
    <dbReference type="NCBI Taxonomy" id="47425"/>
    <lineage>
        <taxon>Eukaryota</taxon>
        <taxon>Fungi</taxon>
        <taxon>Dikarya</taxon>
        <taxon>Basidiomycota</taxon>
        <taxon>Agaricomycotina</taxon>
        <taxon>Agaricomycetes</taxon>
        <taxon>Agaricomycetidae</taxon>
        <taxon>Agaricales</taxon>
        <taxon>Marasmiineae</taxon>
        <taxon>Physalacriaceae</taxon>
        <taxon>Armillaria</taxon>
    </lineage>
</organism>
<evidence type="ECO:0000313" key="2">
    <source>
        <dbReference type="Proteomes" id="UP001175226"/>
    </source>
</evidence>
<sequence>MSTSAAQAIPSLVSLVTRTDTIMYHSLEFDALLPHVTEYFDEAVKVKFYIETYYPSVLNEIFFKNFENVMEGCISRFNFLKTWEMMLQIESNCIKASVSGHYSISSNQIVNALATLPPLRIQVDDDIQMLSALFTPVFTTSKEVQTVPVSSDAMSAPALKDAKPVIPEKTPLRDTGAMSPSTVSSADWVLPSPVITASAPFIEQFAEKEGTLKDTVEIGEKITNLYRRLFNKVDLCYGNSFYAYCLGTPSHPVHTCLARSARAVHPCGPCMHEGTKCYFAGLSSKCQACHKYLLQQCIGGVPDWQILLMPFKDTHPKDDEHILGIIDEHMGLVKLPANILSNPCTEEIVDNAMKYVSTNFGQFPFRGHESIKSLVHTKEAFFQRLESNMHDLYLDLKLHYVLVQHYHLVMTKLDEACIQAEAEANTVAKIRNDNCASSSSHNNHSHWWERKHQHNSCDYSRKQNQAQDKTPMTATYKTSNSDYMPIKCAQKQLCPAIDDINIRLFLVKMGIQAHLGLPQATGWVRGWY</sequence>
<protein>
    <submittedName>
        <fullName evidence="1">Uncharacterized protein</fullName>
    </submittedName>
</protein>
<dbReference type="Proteomes" id="UP001175226">
    <property type="component" value="Unassembled WGS sequence"/>
</dbReference>
<reference evidence="1" key="1">
    <citation type="submission" date="2023-06" db="EMBL/GenBank/DDBJ databases">
        <authorList>
            <consortium name="Lawrence Berkeley National Laboratory"/>
            <person name="Ahrendt S."/>
            <person name="Sahu N."/>
            <person name="Indic B."/>
            <person name="Wong-Bajracharya J."/>
            <person name="Merenyi Z."/>
            <person name="Ke H.-M."/>
            <person name="Monk M."/>
            <person name="Kocsube S."/>
            <person name="Drula E."/>
            <person name="Lipzen A."/>
            <person name="Balint B."/>
            <person name="Henrissat B."/>
            <person name="Andreopoulos B."/>
            <person name="Martin F.M."/>
            <person name="Harder C.B."/>
            <person name="Rigling D."/>
            <person name="Ford K.L."/>
            <person name="Foster G.D."/>
            <person name="Pangilinan J."/>
            <person name="Papanicolaou A."/>
            <person name="Barry K."/>
            <person name="LaButti K."/>
            <person name="Viragh M."/>
            <person name="Koriabine M."/>
            <person name="Yan M."/>
            <person name="Riley R."/>
            <person name="Champramary S."/>
            <person name="Plett K.L."/>
            <person name="Tsai I.J."/>
            <person name="Slot J."/>
            <person name="Sipos G."/>
            <person name="Plett J."/>
            <person name="Nagy L.G."/>
            <person name="Grigoriev I.V."/>
        </authorList>
    </citation>
    <scope>NUCLEOTIDE SEQUENCE</scope>
    <source>
        <strain evidence="1">FPL87.14</strain>
    </source>
</reference>
<gene>
    <name evidence="1" type="ORF">EV421DRAFT_1738745</name>
</gene>
<name>A0AA39J7V2_9AGAR</name>
<evidence type="ECO:0000313" key="1">
    <source>
        <dbReference type="EMBL" id="KAK0437782.1"/>
    </source>
</evidence>
<dbReference type="AlphaFoldDB" id="A0AA39J7V2"/>
<accession>A0AA39J7V2</accession>
<keyword evidence="2" id="KW-1185">Reference proteome</keyword>
<dbReference type="EMBL" id="JAUEPT010000046">
    <property type="protein sequence ID" value="KAK0437782.1"/>
    <property type="molecule type" value="Genomic_DNA"/>
</dbReference>
<comment type="caution">
    <text evidence="1">The sequence shown here is derived from an EMBL/GenBank/DDBJ whole genome shotgun (WGS) entry which is preliminary data.</text>
</comment>